<dbReference type="eggNOG" id="ENOG5033PCM">
    <property type="taxonomic scope" value="Bacteria"/>
</dbReference>
<dbReference type="STRING" id="1150864.MILUP08_40472"/>
<accession>I0KVG7</accession>
<proteinExistence type="predicted"/>
<dbReference type="Proteomes" id="UP000003448">
    <property type="component" value="Unassembled WGS sequence"/>
</dbReference>
<sequence>MHQSELVDALGELPALRVEPDGPALVVTVPAIGESLRLYAEAVAWLKRGALPQGAPLLQIVVHHHGQELRMILLNDDVVWQPADADSLLDAPIPVRITDAPELVAYTEMERESAAALRALDGPAVNLDALAATLLLHRCVMVAAMRLGLRPLRAVRRWHELWCAVGELLPGSFWPDPDWDRLLVQAGVPLAPYEEARARDRPAGIEALTPADLRATEPKLTIDRADDSTVAAWRQWMKLTPRQFCEVLTAELPEARVEVSLYADGGGAVSLRIASSGVLRALLELRLSFPRRMTYLDEIRIADEATDTGLFQRLMSNVENLSRSLGLRGIKVYATGDGSVAFARAGFDWDRGAPE</sequence>
<protein>
    <submittedName>
        <fullName evidence="1">Uncharacterized protein</fullName>
    </submittedName>
</protein>
<name>I0KVG7_9ACTN</name>
<reference evidence="2" key="1">
    <citation type="journal article" date="2012" name="J. Bacteriol.">
        <title>Genome Sequence of Micromonospora lupini Lupac 08, Isolated from Root Nodules of Lupinus angustifolius.</title>
        <authorList>
            <person name="Alonso-Vega P."/>
            <person name="Normand P."/>
            <person name="Bacigalupe R."/>
            <person name="Pujic P."/>
            <person name="Lajus A."/>
            <person name="Vallenet D."/>
            <person name="Carro L."/>
            <person name="Coll P."/>
            <person name="Trujillo M.E."/>
        </authorList>
    </citation>
    <scope>NUCLEOTIDE SEQUENCE [LARGE SCALE GENOMIC DNA]</scope>
    <source>
        <strain evidence="2">Lupac 08</strain>
    </source>
</reference>
<evidence type="ECO:0000313" key="2">
    <source>
        <dbReference type="Proteomes" id="UP000003448"/>
    </source>
</evidence>
<dbReference type="EMBL" id="CAIE01000006">
    <property type="protein sequence ID" value="CCH15564.1"/>
    <property type="molecule type" value="Genomic_DNA"/>
</dbReference>
<comment type="caution">
    <text evidence="1">The sequence shown here is derived from an EMBL/GenBank/DDBJ whole genome shotgun (WGS) entry which is preliminary data.</text>
</comment>
<evidence type="ECO:0000313" key="1">
    <source>
        <dbReference type="EMBL" id="CCH15564.1"/>
    </source>
</evidence>
<dbReference type="RefSeq" id="WP_007454771.1">
    <property type="nucleotide sequence ID" value="NZ_HF570108.1"/>
</dbReference>
<keyword evidence="2" id="KW-1185">Reference proteome</keyword>
<organism evidence="1 2">
    <name type="scientific">Micromonospora lupini str. Lupac 08</name>
    <dbReference type="NCBI Taxonomy" id="1150864"/>
    <lineage>
        <taxon>Bacteria</taxon>
        <taxon>Bacillati</taxon>
        <taxon>Actinomycetota</taxon>
        <taxon>Actinomycetes</taxon>
        <taxon>Micromonosporales</taxon>
        <taxon>Micromonosporaceae</taxon>
        <taxon>Micromonospora</taxon>
    </lineage>
</organism>
<dbReference type="OrthoDB" id="3369110at2"/>
<dbReference type="AlphaFoldDB" id="I0KVG7"/>
<gene>
    <name evidence="1" type="ORF">MILUP08_40472</name>
</gene>